<gene>
    <name evidence="2" type="ORF">VTH8203_04435</name>
</gene>
<name>A0A240EQF9_9VIBR</name>
<organism evidence="2 3">
    <name type="scientific">Vibrio thalassae</name>
    <dbReference type="NCBI Taxonomy" id="1243014"/>
    <lineage>
        <taxon>Bacteria</taxon>
        <taxon>Pseudomonadati</taxon>
        <taxon>Pseudomonadota</taxon>
        <taxon>Gammaproteobacteria</taxon>
        <taxon>Vibrionales</taxon>
        <taxon>Vibrionaceae</taxon>
        <taxon>Vibrio</taxon>
    </lineage>
</organism>
<sequence length="87" mass="9799">MTLSSKNKAITALVVVMISAALLWFEQFGVAPFLTLIIGFFTFIIQVTLHIMGYHNGDVFEAYQDAERTEATALTNLIKNKKDCEKR</sequence>
<evidence type="ECO:0000256" key="1">
    <source>
        <dbReference type="SAM" id="Phobius"/>
    </source>
</evidence>
<proteinExistence type="predicted"/>
<dbReference type="EMBL" id="OANU01000142">
    <property type="protein sequence ID" value="SNX50761.1"/>
    <property type="molecule type" value="Genomic_DNA"/>
</dbReference>
<dbReference type="RefSeq" id="WP_062459082.1">
    <property type="nucleotide sequence ID" value="NZ_JBHSII010000009.1"/>
</dbReference>
<dbReference type="AlphaFoldDB" id="A0A240EQF9"/>
<accession>A0A240EQF9</accession>
<reference evidence="3" key="1">
    <citation type="submission" date="2016-06" db="EMBL/GenBank/DDBJ databases">
        <authorList>
            <person name="Rodrigo-Torres L."/>
            <person name="Arahal R.D."/>
            <person name="Lucena T."/>
        </authorList>
    </citation>
    <scope>NUCLEOTIDE SEQUENCE [LARGE SCALE GENOMIC DNA]</scope>
    <source>
        <strain evidence="3">CECT8203</strain>
    </source>
</reference>
<dbReference type="OrthoDB" id="5905497at2"/>
<keyword evidence="1" id="KW-1133">Transmembrane helix</keyword>
<feature type="transmembrane region" description="Helical" evidence="1">
    <location>
        <begin position="9"/>
        <end position="25"/>
    </location>
</feature>
<keyword evidence="3" id="KW-1185">Reference proteome</keyword>
<dbReference type="Proteomes" id="UP000219336">
    <property type="component" value="Unassembled WGS sequence"/>
</dbReference>
<feature type="transmembrane region" description="Helical" evidence="1">
    <location>
        <begin position="31"/>
        <end position="52"/>
    </location>
</feature>
<protein>
    <submittedName>
        <fullName evidence="2">Uncharacterized protein</fullName>
    </submittedName>
</protein>
<evidence type="ECO:0000313" key="2">
    <source>
        <dbReference type="EMBL" id="SNX50761.1"/>
    </source>
</evidence>
<keyword evidence="1" id="KW-0812">Transmembrane</keyword>
<keyword evidence="1" id="KW-0472">Membrane</keyword>
<evidence type="ECO:0000313" key="3">
    <source>
        <dbReference type="Proteomes" id="UP000219336"/>
    </source>
</evidence>